<accession>A0A6G1JXT7</accession>
<feature type="signal peptide" evidence="1">
    <location>
        <begin position="1"/>
        <end position="18"/>
    </location>
</feature>
<feature type="chain" id="PRO_5026125778" evidence="1">
    <location>
        <begin position="19"/>
        <end position="84"/>
    </location>
</feature>
<dbReference type="Proteomes" id="UP000799428">
    <property type="component" value="Unassembled WGS sequence"/>
</dbReference>
<name>A0A6G1JXT7_9PLEO</name>
<evidence type="ECO:0000256" key="1">
    <source>
        <dbReference type="SAM" id="SignalP"/>
    </source>
</evidence>
<evidence type="ECO:0000313" key="2">
    <source>
        <dbReference type="EMBL" id="KAF2705426.1"/>
    </source>
</evidence>
<gene>
    <name evidence="2" type="ORF">K504DRAFT_460179</name>
</gene>
<reference evidence="2" key="1">
    <citation type="journal article" date="2020" name="Stud. Mycol.">
        <title>101 Dothideomycetes genomes: a test case for predicting lifestyles and emergence of pathogens.</title>
        <authorList>
            <person name="Haridas S."/>
            <person name="Albert R."/>
            <person name="Binder M."/>
            <person name="Bloem J."/>
            <person name="Labutti K."/>
            <person name="Salamov A."/>
            <person name="Andreopoulos B."/>
            <person name="Baker S."/>
            <person name="Barry K."/>
            <person name="Bills G."/>
            <person name="Bluhm B."/>
            <person name="Cannon C."/>
            <person name="Castanera R."/>
            <person name="Culley D."/>
            <person name="Daum C."/>
            <person name="Ezra D."/>
            <person name="Gonzalez J."/>
            <person name="Henrissat B."/>
            <person name="Kuo A."/>
            <person name="Liang C."/>
            <person name="Lipzen A."/>
            <person name="Lutzoni F."/>
            <person name="Magnuson J."/>
            <person name="Mondo S."/>
            <person name="Nolan M."/>
            <person name="Ohm R."/>
            <person name="Pangilinan J."/>
            <person name="Park H.-J."/>
            <person name="Ramirez L."/>
            <person name="Alfaro M."/>
            <person name="Sun H."/>
            <person name="Tritt A."/>
            <person name="Yoshinaga Y."/>
            <person name="Zwiers L.-H."/>
            <person name="Turgeon B."/>
            <person name="Goodwin S."/>
            <person name="Spatafora J."/>
            <person name="Crous P."/>
            <person name="Grigoriev I."/>
        </authorList>
    </citation>
    <scope>NUCLEOTIDE SEQUENCE</scope>
    <source>
        <strain evidence="2">CBS 279.74</strain>
    </source>
</reference>
<sequence>MRFALRFGLLNLLATGLCAPTPAGNNIATHADEDAKVIYPDYRRELKVIHEGDEDAKVIYPDYRRLVKVTSKGDEDSKIIYPDY</sequence>
<dbReference type="AlphaFoldDB" id="A0A6G1JXT7"/>
<keyword evidence="3" id="KW-1185">Reference proteome</keyword>
<organism evidence="2 3">
    <name type="scientific">Pleomassaria siparia CBS 279.74</name>
    <dbReference type="NCBI Taxonomy" id="1314801"/>
    <lineage>
        <taxon>Eukaryota</taxon>
        <taxon>Fungi</taxon>
        <taxon>Dikarya</taxon>
        <taxon>Ascomycota</taxon>
        <taxon>Pezizomycotina</taxon>
        <taxon>Dothideomycetes</taxon>
        <taxon>Pleosporomycetidae</taxon>
        <taxon>Pleosporales</taxon>
        <taxon>Pleomassariaceae</taxon>
        <taxon>Pleomassaria</taxon>
    </lineage>
</organism>
<proteinExistence type="predicted"/>
<dbReference type="EMBL" id="MU005778">
    <property type="protein sequence ID" value="KAF2705426.1"/>
    <property type="molecule type" value="Genomic_DNA"/>
</dbReference>
<dbReference type="OrthoDB" id="3733522at2759"/>
<evidence type="ECO:0000313" key="3">
    <source>
        <dbReference type="Proteomes" id="UP000799428"/>
    </source>
</evidence>
<keyword evidence="1" id="KW-0732">Signal</keyword>
<protein>
    <submittedName>
        <fullName evidence="2">Uncharacterized protein</fullName>
    </submittedName>
</protein>